<proteinExistence type="predicted"/>
<evidence type="ECO:0000256" key="1">
    <source>
        <dbReference type="SAM" id="MobiDB-lite"/>
    </source>
</evidence>
<name>A0A9Q1GVZ7_9CARY</name>
<dbReference type="Proteomes" id="UP001153076">
    <property type="component" value="Unassembled WGS sequence"/>
</dbReference>
<dbReference type="AlphaFoldDB" id="A0A9Q1GVZ7"/>
<organism evidence="2 3">
    <name type="scientific">Carnegiea gigantea</name>
    <dbReference type="NCBI Taxonomy" id="171969"/>
    <lineage>
        <taxon>Eukaryota</taxon>
        <taxon>Viridiplantae</taxon>
        <taxon>Streptophyta</taxon>
        <taxon>Embryophyta</taxon>
        <taxon>Tracheophyta</taxon>
        <taxon>Spermatophyta</taxon>
        <taxon>Magnoliopsida</taxon>
        <taxon>eudicotyledons</taxon>
        <taxon>Gunneridae</taxon>
        <taxon>Pentapetalae</taxon>
        <taxon>Caryophyllales</taxon>
        <taxon>Cactineae</taxon>
        <taxon>Cactaceae</taxon>
        <taxon>Cactoideae</taxon>
        <taxon>Echinocereeae</taxon>
        <taxon>Carnegiea</taxon>
    </lineage>
</organism>
<protein>
    <submittedName>
        <fullName evidence="2">Uncharacterized protein</fullName>
    </submittedName>
</protein>
<keyword evidence="3" id="KW-1185">Reference proteome</keyword>
<evidence type="ECO:0000313" key="2">
    <source>
        <dbReference type="EMBL" id="KAJ8426554.1"/>
    </source>
</evidence>
<sequence length="152" mass="16812">MEDGSCADESGLGWMVIHKGTEPYPSDKHHGGVARDRHALLTKVVSRSSSSQSPSLSLIYATLRNWSRKTPFQEARETTRHRLSGASGTWASSPDSISTDLHDDALGSHQASVDRRLRAFLCGGTMVVHHLGFVEVRWLQRTTVEDGRSKEQ</sequence>
<reference evidence="2" key="1">
    <citation type="submission" date="2022-04" db="EMBL/GenBank/DDBJ databases">
        <title>Carnegiea gigantea Genome sequencing and assembly v2.</title>
        <authorList>
            <person name="Copetti D."/>
            <person name="Sanderson M.J."/>
            <person name="Burquez A."/>
            <person name="Wojciechowski M.F."/>
        </authorList>
    </citation>
    <scope>NUCLEOTIDE SEQUENCE</scope>
    <source>
        <strain evidence="2">SGP5-SGP5p</strain>
        <tissue evidence="2">Aerial part</tissue>
    </source>
</reference>
<gene>
    <name evidence="2" type="ORF">Cgig2_017070</name>
</gene>
<accession>A0A9Q1GVZ7</accession>
<dbReference type="EMBL" id="JAKOGI010001272">
    <property type="protein sequence ID" value="KAJ8426554.1"/>
    <property type="molecule type" value="Genomic_DNA"/>
</dbReference>
<comment type="caution">
    <text evidence="2">The sequence shown here is derived from an EMBL/GenBank/DDBJ whole genome shotgun (WGS) entry which is preliminary data.</text>
</comment>
<feature type="region of interest" description="Disordered" evidence="1">
    <location>
        <begin position="71"/>
        <end position="94"/>
    </location>
</feature>
<evidence type="ECO:0000313" key="3">
    <source>
        <dbReference type="Proteomes" id="UP001153076"/>
    </source>
</evidence>